<dbReference type="Proteomes" id="UP001530315">
    <property type="component" value="Unassembled WGS sequence"/>
</dbReference>
<reference evidence="1 2" key="1">
    <citation type="submission" date="2024-10" db="EMBL/GenBank/DDBJ databases">
        <title>Updated reference genomes for cyclostephanoid diatoms.</title>
        <authorList>
            <person name="Roberts W.R."/>
            <person name="Alverson A.J."/>
        </authorList>
    </citation>
    <scope>NUCLEOTIDE SEQUENCE [LARGE SCALE GENOMIC DNA]</scope>
    <source>
        <strain evidence="1 2">AJA276-08</strain>
    </source>
</reference>
<organism evidence="1 2">
    <name type="scientific">Stephanodiscus triporus</name>
    <dbReference type="NCBI Taxonomy" id="2934178"/>
    <lineage>
        <taxon>Eukaryota</taxon>
        <taxon>Sar</taxon>
        <taxon>Stramenopiles</taxon>
        <taxon>Ochrophyta</taxon>
        <taxon>Bacillariophyta</taxon>
        <taxon>Coscinodiscophyceae</taxon>
        <taxon>Thalassiosirophycidae</taxon>
        <taxon>Stephanodiscales</taxon>
        <taxon>Stephanodiscaceae</taxon>
        <taxon>Stephanodiscus</taxon>
    </lineage>
</organism>
<name>A0ABD3Q0A0_9STRA</name>
<keyword evidence="2" id="KW-1185">Reference proteome</keyword>
<proteinExistence type="predicted"/>
<evidence type="ECO:0000313" key="2">
    <source>
        <dbReference type="Proteomes" id="UP001530315"/>
    </source>
</evidence>
<dbReference type="AlphaFoldDB" id="A0ABD3Q0A0"/>
<gene>
    <name evidence="1" type="ORF">ACHAW5_008069</name>
</gene>
<accession>A0ABD3Q0A0</accession>
<sequence>MLDGNGTPSLEQRSCKYDMVLVERIQRRPPADADRGKTCPSFTCVELFPWGQDGRRKMAG</sequence>
<dbReference type="EMBL" id="JALLAZ020000506">
    <property type="protein sequence ID" value="KAL3793722.1"/>
    <property type="molecule type" value="Genomic_DNA"/>
</dbReference>
<comment type="caution">
    <text evidence="1">The sequence shown here is derived from an EMBL/GenBank/DDBJ whole genome shotgun (WGS) entry which is preliminary data.</text>
</comment>
<evidence type="ECO:0000313" key="1">
    <source>
        <dbReference type="EMBL" id="KAL3793722.1"/>
    </source>
</evidence>
<protein>
    <submittedName>
        <fullName evidence="1">Uncharacterized protein</fullName>
    </submittedName>
</protein>